<dbReference type="InterPro" id="IPR011990">
    <property type="entry name" value="TPR-like_helical_dom_sf"/>
</dbReference>
<dbReference type="InterPro" id="IPR008266">
    <property type="entry name" value="Tyr_kinase_AS"/>
</dbReference>
<dbReference type="Proteomes" id="UP001153678">
    <property type="component" value="Unassembled WGS sequence"/>
</dbReference>
<dbReference type="SMART" id="SM00671">
    <property type="entry name" value="SEL1"/>
    <property type="match status" value="3"/>
</dbReference>
<dbReference type="OrthoDB" id="2314769at2759"/>
<organism evidence="3 4">
    <name type="scientific">Funneliformis geosporum</name>
    <dbReference type="NCBI Taxonomy" id="1117311"/>
    <lineage>
        <taxon>Eukaryota</taxon>
        <taxon>Fungi</taxon>
        <taxon>Fungi incertae sedis</taxon>
        <taxon>Mucoromycota</taxon>
        <taxon>Glomeromycotina</taxon>
        <taxon>Glomeromycetes</taxon>
        <taxon>Glomerales</taxon>
        <taxon>Glomeraceae</taxon>
        <taxon>Funneliformis</taxon>
    </lineage>
</organism>
<feature type="domain" description="Protein kinase" evidence="2">
    <location>
        <begin position="297"/>
        <end position="569"/>
    </location>
</feature>
<dbReference type="GO" id="GO:0005524">
    <property type="term" value="F:ATP binding"/>
    <property type="evidence" value="ECO:0007669"/>
    <property type="project" value="InterPro"/>
</dbReference>
<comment type="caution">
    <text evidence="3">The sequence shown here is derived from an EMBL/GenBank/DDBJ whole genome shotgun (WGS) entry which is preliminary data.</text>
</comment>
<dbReference type="Gene3D" id="1.20.930.20">
    <property type="entry name" value="Adaptor protein Cbl, N-terminal domain"/>
    <property type="match status" value="1"/>
</dbReference>
<dbReference type="GO" id="GO:0007166">
    <property type="term" value="P:cell surface receptor signaling pathway"/>
    <property type="evidence" value="ECO:0007669"/>
    <property type="project" value="InterPro"/>
</dbReference>
<sequence>MSKAIEEASGAAASTVEVMQDIGKFALERRVTGEFAKGSIKVMGNVADAVGTYLPVVLIVSSLVKEIVELYENVQYNKRTCGILVNRVEAAETAIKALMRQSEDNLQNFCKQSYYDSFLRFVNCLKQIKKFCVEISNLSKFKNFVTSGAIKDNFEKVIGEFNECSDLLNLAISVATKEQMDKDFTILQNDIVAMKKFLDDIEGGVTSIDNKADDIKSDTSLILGENREIKIVIENIQQQNDKIMEQNRQLLEFKNQDKALSFGSLNDEIDAITSFNKQVNEQSSLHVEAKRINASEIQDPPEIDHRKGSRVIVQKKMFNAVEVACKPIATNNVQKIQKHLAILGKLDTCPYIIKFHGVSELPDKKVVMVFEWAERGTLKEVYTRYKLGWEEKITIARDICRGLAFLHAVEILHHDIRCENVLMTEKMQPKLCNFKFAREVNAVTSQIDDMNAIIHWLAPEKLISFDRDQKGSKRQEESRYTIQCEIFSFGMTLWELAFEKIPYKNKSMVDIQKSVSKGGRESLEFGLTDNPLQTGYGEIIKLAWQQEPSLRPGIQPLFNMMNGLYQKYVLNIISPVIRSNDDDNQDDLTIPDLELSNSTPITPILTVKEGLQAHKAGQYEKAWGCFKGNADVGDVLAKYWCGYYYLEGRHVEKNKKRAMELFKEAADAGNADAQLRYAFCLIDKENQNIDSKKFMEYLKLAADNKNPTALYNLGDVYFSGKLNFAKDIKKGIKYLRQACLYNQTKAIEILKKNNISIYE</sequence>
<evidence type="ECO:0000256" key="1">
    <source>
        <dbReference type="SAM" id="Coils"/>
    </source>
</evidence>
<dbReference type="Gene3D" id="1.25.40.10">
    <property type="entry name" value="Tetratricopeptide repeat domain"/>
    <property type="match status" value="1"/>
</dbReference>
<dbReference type="PROSITE" id="PS00109">
    <property type="entry name" value="PROTEIN_KINASE_TYR"/>
    <property type="match status" value="1"/>
</dbReference>
<keyword evidence="1" id="KW-0175">Coiled coil</keyword>
<gene>
    <name evidence="3" type="ORF">FWILDA_LOCUS6546</name>
</gene>
<name>A0A9W4WV37_9GLOM</name>
<proteinExistence type="predicted"/>
<dbReference type="Gene3D" id="1.10.510.10">
    <property type="entry name" value="Transferase(Phosphotransferase) domain 1"/>
    <property type="match status" value="1"/>
</dbReference>
<dbReference type="InterPro" id="IPR059179">
    <property type="entry name" value="MLKL-like_MCAfunc"/>
</dbReference>
<keyword evidence="4" id="KW-1185">Reference proteome</keyword>
<dbReference type="Pfam" id="PF08238">
    <property type="entry name" value="Sel1"/>
    <property type="match status" value="2"/>
</dbReference>
<dbReference type="InterPro" id="IPR054000">
    <property type="entry name" value="MLKL_N"/>
</dbReference>
<evidence type="ECO:0000313" key="3">
    <source>
        <dbReference type="EMBL" id="CAI2174346.1"/>
    </source>
</evidence>
<dbReference type="AlphaFoldDB" id="A0A9W4WV37"/>
<feature type="coiled-coil region" evidence="1">
    <location>
        <begin position="226"/>
        <end position="256"/>
    </location>
</feature>
<protein>
    <submittedName>
        <fullName evidence="3">12946_t:CDS:1</fullName>
    </submittedName>
</protein>
<dbReference type="InterPro" id="IPR036537">
    <property type="entry name" value="Adaptor_Cbl_N_dom_sf"/>
</dbReference>
<evidence type="ECO:0000259" key="2">
    <source>
        <dbReference type="PROSITE" id="PS50011"/>
    </source>
</evidence>
<dbReference type="GO" id="GO:0004674">
    <property type="term" value="F:protein serine/threonine kinase activity"/>
    <property type="evidence" value="ECO:0007669"/>
    <property type="project" value="TreeGrafter"/>
</dbReference>
<dbReference type="Pfam" id="PF22215">
    <property type="entry name" value="MLKL_N"/>
    <property type="match status" value="1"/>
</dbReference>
<dbReference type="PANTHER" id="PTHR44329">
    <property type="entry name" value="SERINE/THREONINE-PROTEIN KINASE TNNI3K-RELATED"/>
    <property type="match status" value="1"/>
</dbReference>
<evidence type="ECO:0000313" key="4">
    <source>
        <dbReference type="Proteomes" id="UP001153678"/>
    </source>
</evidence>
<dbReference type="PROSITE" id="PS50011">
    <property type="entry name" value="PROTEIN_KINASE_DOM"/>
    <property type="match status" value="1"/>
</dbReference>
<dbReference type="InterPro" id="IPR011009">
    <property type="entry name" value="Kinase-like_dom_sf"/>
</dbReference>
<dbReference type="InterPro" id="IPR051681">
    <property type="entry name" value="Ser/Thr_Kinases-Pseudokinases"/>
</dbReference>
<dbReference type="CDD" id="cd21037">
    <property type="entry name" value="MLKL_NTD"/>
    <property type="match status" value="1"/>
</dbReference>
<dbReference type="EMBL" id="CAMKVN010001199">
    <property type="protein sequence ID" value="CAI2174346.1"/>
    <property type="molecule type" value="Genomic_DNA"/>
</dbReference>
<dbReference type="Pfam" id="PF07714">
    <property type="entry name" value="PK_Tyr_Ser-Thr"/>
    <property type="match status" value="1"/>
</dbReference>
<reference evidence="3" key="1">
    <citation type="submission" date="2022-08" db="EMBL/GenBank/DDBJ databases">
        <authorList>
            <person name="Kallberg Y."/>
            <person name="Tangrot J."/>
            <person name="Rosling A."/>
        </authorList>
    </citation>
    <scope>NUCLEOTIDE SEQUENCE</scope>
    <source>
        <strain evidence="3">Wild A</strain>
    </source>
</reference>
<dbReference type="SUPFAM" id="SSF81901">
    <property type="entry name" value="HCP-like"/>
    <property type="match status" value="1"/>
</dbReference>
<dbReference type="InterPro" id="IPR006597">
    <property type="entry name" value="Sel1-like"/>
</dbReference>
<dbReference type="InterPro" id="IPR000719">
    <property type="entry name" value="Prot_kinase_dom"/>
</dbReference>
<dbReference type="InterPro" id="IPR001245">
    <property type="entry name" value="Ser-Thr/Tyr_kinase_cat_dom"/>
</dbReference>
<accession>A0A9W4WV37</accession>
<dbReference type="SUPFAM" id="SSF56112">
    <property type="entry name" value="Protein kinase-like (PK-like)"/>
    <property type="match status" value="1"/>
</dbReference>